<dbReference type="Proteomes" id="UP000321204">
    <property type="component" value="Chromosome"/>
</dbReference>
<reference evidence="3 4" key="1">
    <citation type="journal article" date="2015" name="Int. J. Syst. Evol. Microbiol.">
        <title>Flavisolibacter ginsenosidimutans sp. nov., with ginsenoside-converting activity isolated from soil used for cultivating ginseng.</title>
        <authorList>
            <person name="Zhao Y."/>
            <person name="Liu Q."/>
            <person name="Kang M.S."/>
            <person name="Jin F."/>
            <person name="Yu H."/>
            <person name="Im W.T."/>
        </authorList>
    </citation>
    <scope>NUCLEOTIDE SEQUENCE [LARGE SCALE GENOMIC DNA]</scope>
    <source>
        <strain evidence="3 4">Gsoil 636</strain>
    </source>
</reference>
<dbReference type="InterPro" id="IPR036452">
    <property type="entry name" value="Ribo_hydro-like"/>
</dbReference>
<dbReference type="SUPFAM" id="SSF53590">
    <property type="entry name" value="Nucleoside hydrolase"/>
    <property type="match status" value="1"/>
</dbReference>
<dbReference type="GO" id="GO:0016799">
    <property type="term" value="F:hydrolase activity, hydrolyzing N-glycosyl compounds"/>
    <property type="evidence" value="ECO:0007669"/>
    <property type="project" value="InterPro"/>
</dbReference>
<evidence type="ECO:0000313" key="3">
    <source>
        <dbReference type="EMBL" id="QEC58406.1"/>
    </source>
</evidence>
<gene>
    <name evidence="3" type="ORF">FSB75_00390</name>
</gene>
<dbReference type="InterPro" id="IPR013783">
    <property type="entry name" value="Ig-like_fold"/>
</dbReference>
<dbReference type="Gene3D" id="2.60.40.10">
    <property type="entry name" value="Immunoglobulins"/>
    <property type="match status" value="1"/>
</dbReference>
<dbReference type="Gene3D" id="3.90.245.10">
    <property type="entry name" value="Ribonucleoside hydrolase-like"/>
    <property type="match status" value="1"/>
</dbReference>
<keyword evidence="4" id="KW-1185">Reference proteome</keyword>
<evidence type="ECO:0000259" key="2">
    <source>
        <dbReference type="Pfam" id="PF16586"/>
    </source>
</evidence>
<proteinExistence type="predicted"/>
<dbReference type="InterPro" id="IPR032260">
    <property type="entry name" value="DUF5060"/>
</dbReference>
<feature type="domain" description="DUF5060" evidence="2">
    <location>
        <begin position="344"/>
        <end position="410"/>
    </location>
</feature>
<feature type="domain" description="Cellulose-binding Sde182 nucleoside hydrolase-like" evidence="1">
    <location>
        <begin position="81"/>
        <end position="324"/>
    </location>
</feature>
<dbReference type="InterPro" id="IPR011483">
    <property type="entry name" value="Sde182_NH-like"/>
</dbReference>
<dbReference type="AlphaFoldDB" id="A0A5B8UPQ1"/>
<dbReference type="Pfam" id="PF16586">
    <property type="entry name" value="DUF5060"/>
    <property type="match status" value="1"/>
</dbReference>
<protein>
    <submittedName>
        <fullName evidence="3">DUF1593 domain-containing protein</fullName>
    </submittedName>
</protein>
<sequence>MVTDYQSNKVIQSFNTICKVIVSQKAVGELETQGQLCVSFVAFSLCIKTQLSIVNKLIFLFCTLCSSLTLTAQKPVPVKPRILVSTDIGGTDPDDNQSMIHLLMYNERFDIEGLVSSPSYGEGNKEEILRTIDLYENDLPKLKAHKQGFATPAYLRSVVKQGRHGAAPFKGYSTATEGSDWIVKCALKQSERPLWILVWGGLDDLAQALHDKPRIQKKIKVFWIGGPNKKWSANSYAYIAENFPSLWFIESNASYYGFFSDNVPDSLSNKNYYKNYIKEAGYLGKEYKNNRYKGNLKMGDTPSLLYMMDGNPNDPARESWGGSYVKFWQSPRLIFNRNASLHDTVTVFSIVEFRFKGPVVKIPPDSACLTMAVKSEIGEQKWDGFYLGDGNYVVRYSPKRTETLTYKVTSSIRGFEEQNGAFVVDNSWPGKPRKTNYKLGANWYTDRPNPELYDDIWQGGKTVLKWRSDVLLDWAKRWNWLR</sequence>
<evidence type="ECO:0000259" key="1">
    <source>
        <dbReference type="Pfam" id="PF07632"/>
    </source>
</evidence>
<accession>A0A5B8UPQ1</accession>
<name>A0A5B8UPQ1_9BACT</name>
<dbReference type="EMBL" id="CP042433">
    <property type="protein sequence ID" value="QEC58406.1"/>
    <property type="molecule type" value="Genomic_DNA"/>
</dbReference>
<organism evidence="3 4">
    <name type="scientific">Flavisolibacter ginsenosidimutans</name>
    <dbReference type="NCBI Taxonomy" id="661481"/>
    <lineage>
        <taxon>Bacteria</taxon>
        <taxon>Pseudomonadati</taxon>
        <taxon>Bacteroidota</taxon>
        <taxon>Chitinophagia</taxon>
        <taxon>Chitinophagales</taxon>
        <taxon>Chitinophagaceae</taxon>
        <taxon>Flavisolibacter</taxon>
    </lineage>
</organism>
<dbReference type="OrthoDB" id="253051at2"/>
<dbReference type="Pfam" id="PF07632">
    <property type="entry name" value="Sde182_NH-like"/>
    <property type="match status" value="1"/>
</dbReference>
<dbReference type="KEGG" id="fgg:FSB75_00390"/>
<evidence type="ECO:0000313" key="4">
    <source>
        <dbReference type="Proteomes" id="UP000321204"/>
    </source>
</evidence>